<geneLocation type="plasmid" evidence="3">
    <name>pr1cp2</name>
</geneLocation>
<keyword evidence="2" id="KW-0614">Plasmid</keyword>
<evidence type="ECO:0000256" key="1">
    <source>
        <dbReference type="SAM" id="Phobius"/>
    </source>
</evidence>
<organism evidence="2 3">
    <name type="scientific">Rhodococcus opacus</name>
    <name type="common">Nocardia opaca</name>
    <dbReference type="NCBI Taxonomy" id="37919"/>
    <lineage>
        <taxon>Bacteria</taxon>
        <taxon>Bacillati</taxon>
        <taxon>Actinomycetota</taxon>
        <taxon>Actinomycetes</taxon>
        <taxon>Mycobacteriales</taxon>
        <taxon>Nocardiaceae</taxon>
        <taxon>Rhodococcus</taxon>
    </lineage>
</organism>
<reference evidence="2 3" key="1">
    <citation type="submission" date="2014-07" db="EMBL/GenBank/DDBJ databases">
        <authorList>
            <person name="Zhang J.E."/>
            <person name="Yang H."/>
            <person name="Guo J."/>
            <person name="Deng Z."/>
            <person name="Luo H."/>
            <person name="Luo M."/>
            <person name="Zhao B."/>
        </authorList>
    </citation>
    <scope>NUCLEOTIDE SEQUENCE [LARGE SCALE GENOMIC DNA]</scope>
    <source>
        <strain evidence="2 3">1CP</strain>
        <plasmid evidence="3">Plasmid pr1cp2</plasmid>
    </source>
</reference>
<dbReference type="AlphaFoldDB" id="A0A1B1KJ66"/>
<keyword evidence="1" id="KW-0472">Membrane</keyword>
<evidence type="ECO:0000313" key="3">
    <source>
        <dbReference type="Proteomes" id="UP000186108"/>
    </source>
</evidence>
<feature type="transmembrane region" description="Helical" evidence="1">
    <location>
        <begin position="85"/>
        <end position="108"/>
    </location>
</feature>
<feature type="transmembrane region" description="Helical" evidence="1">
    <location>
        <begin position="62"/>
        <end position="79"/>
    </location>
</feature>
<evidence type="ECO:0000313" key="2">
    <source>
        <dbReference type="EMBL" id="ANS32659.1"/>
    </source>
</evidence>
<protein>
    <submittedName>
        <fullName evidence="2">Uncharacterized protein</fullName>
    </submittedName>
</protein>
<gene>
    <name evidence="2" type="ORF">R1CP_40395</name>
</gene>
<keyword evidence="1" id="KW-0812">Transmembrane</keyword>
<accession>A0A1B1KJ66</accession>
<keyword evidence="1" id="KW-1133">Transmembrane helix</keyword>
<dbReference type="EMBL" id="CP009113">
    <property type="protein sequence ID" value="ANS32659.1"/>
    <property type="molecule type" value="Genomic_DNA"/>
</dbReference>
<sequence length="167" mass="19034">MIAFDSKRASGAAAYHHKRDELVFDLELRAIEIVDTYAFEGLILHELGHRAAPLLTRSRRSVLYFGAAVLFVASWWYLLVPSAPIVPMLLFAFGLFLSMLGLAFFVALSWLCEFRADDYACDHGGIARAAAFLNWIEVVPEREGARWTHPPTLMRYHRQLRRASLPR</sequence>
<dbReference type="Proteomes" id="UP000186108">
    <property type="component" value="Plasmid pR1CP2"/>
</dbReference>
<proteinExistence type="predicted"/>
<name>A0A1B1KJ66_RHOOP</name>